<keyword evidence="1" id="KW-0812">Transmembrane</keyword>
<organism evidence="2 3">
    <name type="scientific">Holospora elegans E1</name>
    <dbReference type="NCBI Taxonomy" id="1427503"/>
    <lineage>
        <taxon>Bacteria</taxon>
        <taxon>Pseudomonadati</taxon>
        <taxon>Pseudomonadota</taxon>
        <taxon>Alphaproteobacteria</taxon>
        <taxon>Holosporales</taxon>
        <taxon>Holosporaceae</taxon>
        <taxon>Holospora</taxon>
    </lineage>
</organism>
<feature type="transmembrane region" description="Helical" evidence="1">
    <location>
        <begin position="6"/>
        <end position="24"/>
    </location>
</feature>
<feature type="transmembrane region" description="Helical" evidence="1">
    <location>
        <begin position="101"/>
        <end position="121"/>
    </location>
</feature>
<name>A0A023DWT0_9PROT</name>
<evidence type="ECO:0000256" key="1">
    <source>
        <dbReference type="SAM" id="Phobius"/>
    </source>
</evidence>
<dbReference type="AlphaFoldDB" id="A0A023DWT0"/>
<reference evidence="2 3" key="1">
    <citation type="journal article" date="2014" name="FEMS Microbiol. Lett.">
        <title>Draft genome sequences of three Holospora species (Holospora obtusa, Holospora undulata, and Holospora elegans), endonuclear symbiotic bacteria of the ciliate Paramecium caudatum.</title>
        <authorList>
            <person name="Dohra H."/>
            <person name="Tanaka K."/>
            <person name="Suzuki T."/>
            <person name="Fujishima M."/>
            <person name="Suzuki H."/>
        </authorList>
    </citation>
    <scope>NUCLEOTIDE SEQUENCE [LARGE SCALE GENOMIC DNA]</scope>
    <source>
        <strain evidence="2 3">E1</strain>
    </source>
</reference>
<protein>
    <submittedName>
        <fullName evidence="2">Uncharacterized protein</fullName>
    </submittedName>
</protein>
<proteinExistence type="predicted"/>
<feature type="transmembrane region" description="Helical" evidence="1">
    <location>
        <begin position="222"/>
        <end position="249"/>
    </location>
</feature>
<dbReference type="RefSeq" id="WP_006303523.1">
    <property type="nucleotide sequence ID" value="NZ_BAUP01000034.1"/>
</dbReference>
<sequence>MQKIYQYLATAFVVFFSFLCFFSPSSFWGQWILLGLVFPFAAVLLNVQLEISLLLSVFAFSSLALAEYPVAILVAYVVYFVIPLMLLRHQKSFKNEIPEDVFLKFFSCIMMGATFFVGLWWQDVMVQVSAPLLLKMWPGVLSLLSGACCGVWFLKDQFSLKKMYAVSMWNYWILSAFLMLAIALEDAQVVFCNMALSATLPFVLEGWSFLRSLWKNRSGLVFFIIGCCASISGVPLVILGLCSIFRPWIMPLLNEKE</sequence>
<comment type="caution">
    <text evidence="2">The sequence shown here is derived from an EMBL/GenBank/DDBJ whole genome shotgun (WGS) entry which is preliminary data.</text>
</comment>
<dbReference type="Proteomes" id="UP000024842">
    <property type="component" value="Unassembled WGS sequence"/>
</dbReference>
<dbReference type="EMBL" id="BAUP01000034">
    <property type="protein sequence ID" value="GAJ45854.1"/>
    <property type="molecule type" value="Genomic_DNA"/>
</dbReference>
<evidence type="ECO:0000313" key="3">
    <source>
        <dbReference type="Proteomes" id="UP000024842"/>
    </source>
</evidence>
<gene>
    <name evidence="2" type="ORF">HE1_00164</name>
</gene>
<keyword evidence="3" id="KW-1185">Reference proteome</keyword>
<keyword evidence="1" id="KW-0472">Membrane</keyword>
<dbReference type="STRING" id="1427503.HE1_00164"/>
<dbReference type="OrthoDB" id="8479559at2"/>
<feature type="transmembrane region" description="Helical" evidence="1">
    <location>
        <begin position="31"/>
        <end position="58"/>
    </location>
</feature>
<keyword evidence="1" id="KW-1133">Transmembrane helix</keyword>
<feature type="transmembrane region" description="Helical" evidence="1">
    <location>
        <begin position="70"/>
        <end position="89"/>
    </location>
</feature>
<evidence type="ECO:0000313" key="2">
    <source>
        <dbReference type="EMBL" id="GAJ45854.1"/>
    </source>
</evidence>
<feature type="transmembrane region" description="Helical" evidence="1">
    <location>
        <begin position="136"/>
        <end position="154"/>
    </location>
</feature>
<feature type="transmembrane region" description="Helical" evidence="1">
    <location>
        <begin position="166"/>
        <end position="184"/>
    </location>
</feature>
<accession>A0A023DWT0</accession>